<dbReference type="Pfam" id="PF05598">
    <property type="entry name" value="DUF772"/>
    <property type="match status" value="1"/>
</dbReference>
<sequence>MREKHQKQMPLIDLPTGHPKEKELEAISIVLDSTPTICDHVLQDLNKGKIIKRRTGARGMTAEEIIRAAVVMRIYSFTDEDLAFHISDSRALRRFCRIGIADKGFKKVGPQRQYQTAVAANLAAYIRRPFGLRQGRKNRKGPEGADRLYGGRVQHP</sequence>
<organism evidence="3 4">
    <name type="scientific">Desulfosarcina alkanivorans</name>
    <dbReference type="NCBI Taxonomy" id="571177"/>
    <lineage>
        <taxon>Bacteria</taxon>
        <taxon>Pseudomonadati</taxon>
        <taxon>Thermodesulfobacteriota</taxon>
        <taxon>Desulfobacteria</taxon>
        <taxon>Desulfobacterales</taxon>
        <taxon>Desulfosarcinaceae</taxon>
        <taxon>Desulfosarcina</taxon>
    </lineage>
</organism>
<proteinExistence type="predicted"/>
<evidence type="ECO:0000313" key="4">
    <source>
        <dbReference type="Proteomes" id="UP000427906"/>
    </source>
</evidence>
<accession>A0A5K7YPB4</accession>
<reference evidence="3 4" key="1">
    <citation type="submission" date="2019-11" db="EMBL/GenBank/DDBJ databases">
        <title>Comparative genomics of hydrocarbon-degrading Desulfosarcina strains.</title>
        <authorList>
            <person name="Watanabe M."/>
            <person name="Kojima H."/>
            <person name="Fukui M."/>
        </authorList>
    </citation>
    <scope>NUCLEOTIDE SEQUENCE [LARGE SCALE GENOMIC DNA]</scope>
    <source>
        <strain evidence="3 4">PL12</strain>
    </source>
</reference>
<protein>
    <recommendedName>
        <fullName evidence="2">Transposase InsH N-terminal domain-containing protein</fullName>
    </recommendedName>
</protein>
<name>A0A5K7YPB4_9BACT</name>
<dbReference type="InterPro" id="IPR008490">
    <property type="entry name" value="Transposase_InsH_N"/>
</dbReference>
<evidence type="ECO:0000256" key="1">
    <source>
        <dbReference type="SAM" id="MobiDB-lite"/>
    </source>
</evidence>
<dbReference type="KEGG" id="dalk:DSCA_36390"/>
<evidence type="ECO:0000259" key="2">
    <source>
        <dbReference type="Pfam" id="PF05598"/>
    </source>
</evidence>
<feature type="domain" description="Transposase InsH N-terminal" evidence="2">
    <location>
        <begin position="19"/>
        <end position="103"/>
    </location>
</feature>
<gene>
    <name evidence="3" type="ORF">DSCA_36390</name>
</gene>
<dbReference type="EMBL" id="AP021874">
    <property type="protein sequence ID" value="BBO69709.1"/>
    <property type="molecule type" value="Genomic_DNA"/>
</dbReference>
<dbReference type="Proteomes" id="UP000427906">
    <property type="component" value="Chromosome"/>
</dbReference>
<dbReference type="AlphaFoldDB" id="A0A5K7YPB4"/>
<keyword evidence="4" id="KW-1185">Reference proteome</keyword>
<evidence type="ECO:0000313" key="3">
    <source>
        <dbReference type="EMBL" id="BBO69709.1"/>
    </source>
</evidence>
<feature type="region of interest" description="Disordered" evidence="1">
    <location>
        <begin position="133"/>
        <end position="156"/>
    </location>
</feature>